<gene>
    <name evidence="3" type="ORF">A2845_04845</name>
</gene>
<organism evidence="3 4">
    <name type="scientific">Candidatus Lloydbacteria bacterium RIFCSPHIGHO2_01_FULL_49_22</name>
    <dbReference type="NCBI Taxonomy" id="1798658"/>
    <lineage>
        <taxon>Bacteria</taxon>
        <taxon>Candidatus Lloydiibacteriota</taxon>
    </lineage>
</organism>
<dbReference type="PANTHER" id="PTHR30383:SF5">
    <property type="entry name" value="SGNH HYDROLASE-TYPE ESTERASE DOMAIN-CONTAINING PROTEIN"/>
    <property type="match status" value="1"/>
</dbReference>
<keyword evidence="1" id="KW-1133">Transmembrane helix</keyword>
<dbReference type="PANTHER" id="PTHR30383">
    <property type="entry name" value="THIOESTERASE 1/PROTEASE 1/LYSOPHOSPHOLIPASE L1"/>
    <property type="match status" value="1"/>
</dbReference>
<dbReference type="InterPro" id="IPR051532">
    <property type="entry name" value="Ester_Hydrolysis_Enzymes"/>
</dbReference>
<proteinExistence type="predicted"/>
<dbReference type="AlphaFoldDB" id="A0A1G2CWA0"/>
<dbReference type="InterPro" id="IPR013830">
    <property type="entry name" value="SGNH_hydro"/>
</dbReference>
<dbReference type="SUPFAM" id="SSF52266">
    <property type="entry name" value="SGNH hydrolase"/>
    <property type="match status" value="1"/>
</dbReference>
<dbReference type="Pfam" id="PF13472">
    <property type="entry name" value="Lipase_GDSL_2"/>
    <property type="match status" value="1"/>
</dbReference>
<name>A0A1G2CWA0_9BACT</name>
<protein>
    <recommendedName>
        <fullName evidence="2">SGNH hydrolase-type esterase domain-containing protein</fullName>
    </recommendedName>
</protein>
<keyword evidence="1" id="KW-0472">Membrane</keyword>
<reference evidence="3 4" key="1">
    <citation type="journal article" date="2016" name="Nat. Commun.">
        <title>Thousands of microbial genomes shed light on interconnected biogeochemical processes in an aquifer system.</title>
        <authorList>
            <person name="Anantharaman K."/>
            <person name="Brown C.T."/>
            <person name="Hug L.A."/>
            <person name="Sharon I."/>
            <person name="Castelle C.J."/>
            <person name="Probst A.J."/>
            <person name="Thomas B.C."/>
            <person name="Singh A."/>
            <person name="Wilkins M.J."/>
            <person name="Karaoz U."/>
            <person name="Brodie E.L."/>
            <person name="Williams K.H."/>
            <person name="Hubbard S.S."/>
            <person name="Banfield J.F."/>
        </authorList>
    </citation>
    <scope>NUCLEOTIDE SEQUENCE [LARGE SCALE GENOMIC DNA]</scope>
</reference>
<feature type="transmembrane region" description="Helical" evidence="1">
    <location>
        <begin position="7"/>
        <end position="27"/>
    </location>
</feature>
<feature type="domain" description="SGNH hydrolase-type esterase" evidence="2">
    <location>
        <begin position="44"/>
        <end position="196"/>
    </location>
</feature>
<dbReference type="EMBL" id="MHLI01000008">
    <property type="protein sequence ID" value="OGZ05655.1"/>
    <property type="molecule type" value="Genomic_DNA"/>
</dbReference>
<evidence type="ECO:0000313" key="3">
    <source>
        <dbReference type="EMBL" id="OGZ05655.1"/>
    </source>
</evidence>
<dbReference type="InterPro" id="IPR036514">
    <property type="entry name" value="SGNH_hydro_sf"/>
</dbReference>
<evidence type="ECO:0000313" key="4">
    <source>
        <dbReference type="Proteomes" id="UP000177122"/>
    </source>
</evidence>
<sequence length="219" mass="23883">MKQVRPFIFIFAAIIFLGMWQIASLVLEHHPIKNYPPKGEHIVAFGDSLIVGIGAGSREKGFIPMLAKRLNITIINKGVSGDTTYDALFRLSKDVLDEKPDIVILLLGGNDILKQVPKEETFVNLHSIITRIQSRGAIVLLLGIRGGLLTDQYDDDFATLAKATGSLYVPNVLLGLIGNSALMSDEVHPNDKGYERIVDRVAPVLEGLIVAVPKTSATE</sequence>
<dbReference type="Gene3D" id="3.40.50.1110">
    <property type="entry name" value="SGNH hydrolase"/>
    <property type="match status" value="1"/>
</dbReference>
<evidence type="ECO:0000256" key="1">
    <source>
        <dbReference type="SAM" id="Phobius"/>
    </source>
</evidence>
<keyword evidence="1" id="KW-0812">Transmembrane</keyword>
<dbReference type="GO" id="GO:0004622">
    <property type="term" value="F:phosphatidylcholine lysophospholipase activity"/>
    <property type="evidence" value="ECO:0007669"/>
    <property type="project" value="TreeGrafter"/>
</dbReference>
<evidence type="ECO:0000259" key="2">
    <source>
        <dbReference type="Pfam" id="PF13472"/>
    </source>
</evidence>
<comment type="caution">
    <text evidence="3">The sequence shown here is derived from an EMBL/GenBank/DDBJ whole genome shotgun (WGS) entry which is preliminary data.</text>
</comment>
<accession>A0A1G2CWA0</accession>
<dbReference type="Proteomes" id="UP000177122">
    <property type="component" value="Unassembled WGS sequence"/>
</dbReference>